<keyword evidence="2" id="KW-0328">Glycosyltransferase</keyword>
<feature type="domain" description="Glycosyltransferase 2-like" evidence="9">
    <location>
        <begin position="16"/>
        <end position="179"/>
    </location>
</feature>
<dbReference type="Pfam" id="PF00535">
    <property type="entry name" value="Glycos_transf_2"/>
    <property type="match status" value="1"/>
</dbReference>
<evidence type="ECO:0000256" key="7">
    <source>
        <dbReference type="ARBA" id="ARBA00023136"/>
    </source>
</evidence>
<evidence type="ECO:0000313" key="10">
    <source>
        <dbReference type="EMBL" id="KFE34956.1"/>
    </source>
</evidence>
<dbReference type="RefSeq" id="WP_051855860.1">
    <property type="nucleotide sequence ID" value="NZ_AQRC01000007.1"/>
</dbReference>
<evidence type="ECO:0000313" key="11">
    <source>
        <dbReference type="Proteomes" id="UP000028607"/>
    </source>
</evidence>
<gene>
    <name evidence="10" type="ORF">DW2_10344</name>
</gene>
<dbReference type="GO" id="GO:0009103">
    <property type="term" value="P:lipopolysaccharide biosynthetic process"/>
    <property type="evidence" value="ECO:0007669"/>
    <property type="project" value="UniProtKB-KW"/>
</dbReference>
<evidence type="ECO:0000256" key="2">
    <source>
        <dbReference type="ARBA" id="ARBA00022676"/>
    </source>
</evidence>
<keyword evidence="7 8" id="KW-0472">Membrane</keyword>
<accession>A0A085TW59</accession>
<keyword evidence="1" id="KW-1003">Cell membrane</keyword>
<feature type="transmembrane region" description="Helical" evidence="8">
    <location>
        <begin position="243"/>
        <end position="267"/>
    </location>
</feature>
<dbReference type="eggNOG" id="COG0463">
    <property type="taxonomic scope" value="Bacteria"/>
</dbReference>
<dbReference type="PANTHER" id="PTHR48090">
    <property type="entry name" value="UNDECAPRENYL-PHOSPHATE 4-DEOXY-4-FORMAMIDO-L-ARABINOSE TRANSFERASE-RELATED"/>
    <property type="match status" value="1"/>
</dbReference>
<evidence type="ECO:0000256" key="1">
    <source>
        <dbReference type="ARBA" id="ARBA00022475"/>
    </source>
</evidence>
<feature type="transmembrane region" description="Helical" evidence="8">
    <location>
        <begin position="279"/>
        <end position="305"/>
    </location>
</feature>
<keyword evidence="4 8" id="KW-0812">Transmembrane</keyword>
<dbReference type="InterPro" id="IPR029044">
    <property type="entry name" value="Nucleotide-diphossugar_trans"/>
</dbReference>
<keyword evidence="3 10" id="KW-0808">Transferase</keyword>
<dbReference type="InterPro" id="IPR050256">
    <property type="entry name" value="Glycosyltransferase_2"/>
</dbReference>
<evidence type="ECO:0000259" key="9">
    <source>
        <dbReference type="Pfam" id="PF00535"/>
    </source>
</evidence>
<dbReference type="AlphaFoldDB" id="A0A085TW59"/>
<organism evidence="10 11">
    <name type="scientific">Thioclava atlantica</name>
    <dbReference type="NCBI Taxonomy" id="1317124"/>
    <lineage>
        <taxon>Bacteria</taxon>
        <taxon>Pseudomonadati</taxon>
        <taxon>Pseudomonadota</taxon>
        <taxon>Alphaproteobacteria</taxon>
        <taxon>Rhodobacterales</taxon>
        <taxon>Paracoccaceae</taxon>
        <taxon>Thioclava</taxon>
    </lineage>
</organism>
<dbReference type="CDD" id="cd04187">
    <property type="entry name" value="DPM1_like_bac"/>
    <property type="match status" value="1"/>
</dbReference>
<evidence type="ECO:0000256" key="6">
    <source>
        <dbReference type="ARBA" id="ARBA00022989"/>
    </source>
</evidence>
<dbReference type="STRING" id="1317124.DW2_10344"/>
<evidence type="ECO:0000256" key="8">
    <source>
        <dbReference type="SAM" id="Phobius"/>
    </source>
</evidence>
<dbReference type="PATRIC" id="fig|1317124.6.peg.2095"/>
<dbReference type="GO" id="GO:0099621">
    <property type="term" value="F:undecaprenyl-phosphate 4-deoxy-4-formamido-L-arabinose transferase activity"/>
    <property type="evidence" value="ECO:0007669"/>
    <property type="project" value="TreeGrafter"/>
</dbReference>
<dbReference type="Proteomes" id="UP000028607">
    <property type="component" value="Unassembled WGS sequence"/>
</dbReference>
<reference evidence="11" key="1">
    <citation type="submission" date="2013-04" db="EMBL/GenBank/DDBJ databases">
        <title>Thioclava sp. 13D2W-2 Genome Sequencing.</title>
        <authorList>
            <person name="Lai Q."/>
            <person name="Li G."/>
            <person name="Shao Z."/>
        </authorList>
    </citation>
    <scope>NUCLEOTIDE SEQUENCE [LARGE SCALE GENOMIC DNA]</scope>
    <source>
        <strain evidence="11">13D2W-2</strain>
    </source>
</reference>
<dbReference type="GO" id="GO:0005886">
    <property type="term" value="C:plasma membrane"/>
    <property type="evidence" value="ECO:0007669"/>
    <property type="project" value="TreeGrafter"/>
</dbReference>
<dbReference type="EMBL" id="AQRC01000007">
    <property type="protein sequence ID" value="KFE34956.1"/>
    <property type="molecule type" value="Genomic_DNA"/>
</dbReference>
<dbReference type="OrthoDB" id="9807795at2"/>
<keyword evidence="5" id="KW-0448">Lipopolysaccharide biosynthesis</keyword>
<evidence type="ECO:0000256" key="5">
    <source>
        <dbReference type="ARBA" id="ARBA00022985"/>
    </source>
</evidence>
<dbReference type="PANTHER" id="PTHR48090:SF3">
    <property type="entry name" value="UNDECAPRENYL-PHOSPHATE 4-DEOXY-4-FORMAMIDO-L-ARABINOSE TRANSFERASE"/>
    <property type="match status" value="1"/>
</dbReference>
<keyword evidence="6 8" id="KW-1133">Transmembrane helix</keyword>
<evidence type="ECO:0000256" key="4">
    <source>
        <dbReference type="ARBA" id="ARBA00022692"/>
    </source>
</evidence>
<dbReference type="SUPFAM" id="SSF53448">
    <property type="entry name" value="Nucleotide-diphospho-sugar transferases"/>
    <property type="match status" value="1"/>
</dbReference>
<dbReference type="InterPro" id="IPR001173">
    <property type="entry name" value="Glyco_trans_2-like"/>
</dbReference>
<evidence type="ECO:0000256" key="3">
    <source>
        <dbReference type="ARBA" id="ARBA00022679"/>
    </source>
</evidence>
<proteinExistence type="predicted"/>
<dbReference type="Gene3D" id="3.90.550.10">
    <property type="entry name" value="Spore Coat Polysaccharide Biosynthesis Protein SpsA, Chain A"/>
    <property type="match status" value="1"/>
</dbReference>
<name>A0A085TW59_9RHOB</name>
<comment type="caution">
    <text evidence="10">The sequence shown here is derived from an EMBL/GenBank/DDBJ whole genome shotgun (WGS) entry which is preliminary data.</text>
</comment>
<keyword evidence="11" id="KW-1185">Reference proteome</keyword>
<sequence length="339" mass="36993">MNKAPNLPRYAVEGLSVVIPVFNEIGNLPRLHEELTAALEAIGKPYEIILVDDGSTDGSREAASEMAGADPHLRCVQFRRNYGQTAALKAGIDHASMDVVVTLDGDLQNDPADIAAMVAKLEEGYDLVHGWRRHRKDAFVSRKLPSLIANRLISWSTGFPIHDLGCTLKAVRRELVSEIELYGDMHRFIPILLFQRGARCVEVETNHRARIAGETKYGIGRTLVVVLDLLTVKFLLSNAAHPMLVFGGLGLAGFALAGVAGLVTVTMKLFGGVDMTGNPFLLLTVMAGLAGVQMLSLGILGEVLARVYYSQGRRKPYAVRRLVNFQRDPLLEGELNEPA</sequence>
<protein>
    <submittedName>
        <fullName evidence="10">Family 2 glycosyl transferase</fullName>
    </submittedName>
</protein>
<reference evidence="10 11" key="2">
    <citation type="journal article" date="2015" name="Antonie Van Leeuwenhoek">
        <title>Thioclava indica sp. nov., isolated from surface seawater of the Indian Ocean.</title>
        <authorList>
            <person name="Liu Y."/>
            <person name="Lai Q."/>
            <person name="Du J."/>
            <person name="Xu H."/>
            <person name="Jiang L."/>
            <person name="Shao Z."/>
        </authorList>
    </citation>
    <scope>NUCLEOTIDE SEQUENCE [LARGE SCALE GENOMIC DNA]</scope>
    <source>
        <strain evidence="10 11">13D2W-2</strain>
    </source>
</reference>